<comment type="caution">
    <text evidence="2">The sequence shown here is derived from an EMBL/GenBank/DDBJ whole genome shotgun (WGS) entry which is preliminary data.</text>
</comment>
<dbReference type="Proteomes" id="UP000799776">
    <property type="component" value="Unassembled WGS sequence"/>
</dbReference>
<name>A0A9P4HPV2_9PEZI</name>
<protein>
    <submittedName>
        <fullName evidence="2">Uncharacterized protein</fullName>
    </submittedName>
</protein>
<feature type="region of interest" description="Disordered" evidence="1">
    <location>
        <begin position="1"/>
        <end position="28"/>
    </location>
</feature>
<reference evidence="2" key="1">
    <citation type="journal article" date="2020" name="Stud. Mycol.">
        <title>101 Dothideomycetes genomes: a test case for predicting lifestyles and emergence of pathogens.</title>
        <authorList>
            <person name="Haridas S."/>
            <person name="Albert R."/>
            <person name="Binder M."/>
            <person name="Bloem J."/>
            <person name="Labutti K."/>
            <person name="Salamov A."/>
            <person name="Andreopoulos B."/>
            <person name="Baker S."/>
            <person name="Barry K."/>
            <person name="Bills G."/>
            <person name="Bluhm B."/>
            <person name="Cannon C."/>
            <person name="Castanera R."/>
            <person name="Culley D."/>
            <person name="Daum C."/>
            <person name="Ezra D."/>
            <person name="Gonzalez J."/>
            <person name="Henrissat B."/>
            <person name="Kuo A."/>
            <person name="Liang C."/>
            <person name="Lipzen A."/>
            <person name="Lutzoni F."/>
            <person name="Magnuson J."/>
            <person name="Mondo S."/>
            <person name="Nolan M."/>
            <person name="Ohm R."/>
            <person name="Pangilinan J."/>
            <person name="Park H.-J."/>
            <person name="Ramirez L."/>
            <person name="Alfaro M."/>
            <person name="Sun H."/>
            <person name="Tritt A."/>
            <person name="Yoshinaga Y."/>
            <person name="Zwiers L.-H."/>
            <person name="Turgeon B."/>
            <person name="Goodwin S."/>
            <person name="Spatafora J."/>
            <person name="Crous P."/>
            <person name="Grigoriev I."/>
        </authorList>
    </citation>
    <scope>NUCLEOTIDE SEQUENCE</scope>
    <source>
        <strain evidence="2">CBS 121410</strain>
    </source>
</reference>
<evidence type="ECO:0000313" key="3">
    <source>
        <dbReference type="Proteomes" id="UP000799776"/>
    </source>
</evidence>
<feature type="region of interest" description="Disordered" evidence="1">
    <location>
        <begin position="94"/>
        <end position="117"/>
    </location>
</feature>
<organism evidence="2 3">
    <name type="scientific">Saccharata proteae CBS 121410</name>
    <dbReference type="NCBI Taxonomy" id="1314787"/>
    <lineage>
        <taxon>Eukaryota</taxon>
        <taxon>Fungi</taxon>
        <taxon>Dikarya</taxon>
        <taxon>Ascomycota</taxon>
        <taxon>Pezizomycotina</taxon>
        <taxon>Dothideomycetes</taxon>
        <taxon>Dothideomycetes incertae sedis</taxon>
        <taxon>Botryosphaeriales</taxon>
        <taxon>Saccharataceae</taxon>
        <taxon>Saccharata</taxon>
    </lineage>
</organism>
<accession>A0A9P4HPV2</accession>
<proteinExistence type="predicted"/>
<dbReference type="EMBL" id="ML978729">
    <property type="protein sequence ID" value="KAF2085674.1"/>
    <property type="molecule type" value="Genomic_DNA"/>
</dbReference>
<sequence length="117" mass="12917">MYDHDDDDIGNLIADTPHRGLNEDESAQTIQRDVTLSNPWTIAKMNSPIKPSQRPCGFIESSTPLSEQSAHEFDVTPNVRPRSTEQNVVVPFSSTPTEAPIARSGIWHSAVSDTRDS</sequence>
<evidence type="ECO:0000313" key="2">
    <source>
        <dbReference type="EMBL" id="KAF2085674.1"/>
    </source>
</evidence>
<gene>
    <name evidence="2" type="ORF">K490DRAFT_58559</name>
</gene>
<dbReference type="AlphaFoldDB" id="A0A9P4HPV2"/>
<keyword evidence="3" id="KW-1185">Reference proteome</keyword>
<evidence type="ECO:0000256" key="1">
    <source>
        <dbReference type="SAM" id="MobiDB-lite"/>
    </source>
</evidence>